<dbReference type="OrthoDB" id="154705at2"/>
<keyword evidence="7" id="KW-1185">Reference proteome</keyword>
<evidence type="ECO:0000256" key="3">
    <source>
        <dbReference type="ARBA" id="ARBA00022833"/>
    </source>
</evidence>
<reference evidence="6 7" key="1">
    <citation type="submission" date="2015-07" db="EMBL/GenBank/DDBJ databases">
        <title>Genome sequence of Ornatilinea apprima DSM 23815.</title>
        <authorList>
            <person name="Hemp J."/>
            <person name="Ward L.M."/>
            <person name="Pace L.A."/>
            <person name="Fischer W.W."/>
        </authorList>
    </citation>
    <scope>NUCLEOTIDE SEQUENCE [LARGE SCALE GENOMIC DNA]</scope>
    <source>
        <strain evidence="6 7">P3M-1</strain>
    </source>
</reference>
<sequence length="358" mass="39172">MAKKTVGTIDLEWICPNCNNRNPGPQKTCLSCGAAQPADVEFILPERQEISTDQQKLEAAKKGPDIHCPYCGARNPQGAEICTQCGGDLTQGVKRTSGQVIGAYSNALKKEILCPACGQPNAVDQLKCANCGAPLKPAEQIATPKPQAAPVKANPFFIGCGVILLLAMIIGMFLIFGRREDLTGRVTGAEWQRAILVEEFGPVTRQDWQDKVPVEASNLRCETRFRTSSNEYVPGAEEVCGTAYIVDSGTGQGEVVQDCVYNIYDDYCSYEINEWHSGSPVELSGRDYNPIWPNPQLSADQRLGERSASYTIFFEADGEKYTYRTSDERLFQACQPGTRWVLTVNPSLGSIISIQPAD</sequence>
<dbReference type="PROSITE" id="PS50199">
    <property type="entry name" value="ZF_RANBP2_2"/>
    <property type="match status" value="1"/>
</dbReference>
<dbReference type="EMBL" id="LGCL01000002">
    <property type="protein sequence ID" value="KPL81129.1"/>
    <property type="molecule type" value="Genomic_DNA"/>
</dbReference>
<dbReference type="STRING" id="1134406.ADN00_00995"/>
<name>A0A0P6XDW8_9CHLR</name>
<evidence type="ECO:0000313" key="6">
    <source>
        <dbReference type="EMBL" id="KPL81129.1"/>
    </source>
</evidence>
<proteinExistence type="predicted"/>
<organism evidence="6 7">
    <name type="scientific">Ornatilinea apprima</name>
    <dbReference type="NCBI Taxonomy" id="1134406"/>
    <lineage>
        <taxon>Bacteria</taxon>
        <taxon>Bacillati</taxon>
        <taxon>Chloroflexota</taxon>
        <taxon>Anaerolineae</taxon>
        <taxon>Anaerolineales</taxon>
        <taxon>Anaerolineaceae</taxon>
        <taxon>Ornatilinea</taxon>
    </lineage>
</organism>
<dbReference type="RefSeq" id="WP_075061085.1">
    <property type="nucleotide sequence ID" value="NZ_LGCL01000002.1"/>
</dbReference>
<gene>
    <name evidence="6" type="ORF">ADN00_00995</name>
</gene>
<dbReference type="SMART" id="SM00547">
    <property type="entry name" value="ZnF_RBZ"/>
    <property type="match status" value="3"/>
</dbReference>
<dbReference type="GO" id="GO:0008270">
    <property type="term" value="F:zinc ion binding"/>
    <property type="evidence" value="ECO:0007669"/>
    <property type="project" value="UniProtKB-KW"/>
</dbReference>
<accession>A0A0P6XDW8</accession>
<dbReference type="SUPFAM" id="SSF90209">
    <property type="entry name" value="Ran binding protein zinc finger-like"/>
    <property type="match status" value="1"/>
</dbReference>
<keyword evidence="4" id="KW-0812">Transmembrane</keyword>
<dbReference type="Pfam" id="PF00641">
    <property type="entry name" value="Zn_ribbon_RanBP"/>
    <property type="match status" value="1"/>
</dbReference>
<keyword evidence="4" id="KW-0472">Membrane</keyword>
<evidence type="ECO:0000313" key="7">
    <source>
        <dbReference type="Proteomes" id="UP000050417"/>
    </source>
</evidence>
<dbReference type="InterPro" id="IPR038587">
    <property type="entry name" value="Ribosomal_eL40_sf"/>
</dbReference>
<dbReference type="PROSITE" id="PS01358">
    <property type="entry name" value="ZF_RANBP2_1"/>
    <property type="match status" value="1"/>
</dbReference>
<evidence type="ECO:0000259" key="5">
    <source>
        <dbReference type="PROSITE" id="PS50199"/>
    </source>
</evidence>
<comment type="caution">
    <text evidence="6">The sequence shown here is derived from an EMBL/GenBank/DDBJ whole genome shotgun (WGS) entry which is preliminary data.</text>
</comment>
<keyword evidence="4" id="KW-1133">Transmembrane helix</keyword>
<dbReference type="Proteomes" id="UP000050417">
    <property type="component" value="Unassembled WGS sequence"/>
</dbReference>
<dbReference type="InterPro" id="IPR025874">
    <property type="entry name" value="DZR"/>
</dbReference>
<evidence type="ECO:0000256" key="1">
    <source>
        <dbReference type="ARBA" id="ARBA00022723"/>
    </source>
</evidence>
<keyword evidence="1" id="KW-0479">Metal-binding</keyword>
<evidence type="ECO:0000256" key="4">
    <source>
        <dbReference type="SAM" id="Phobius"/>
    </source>
</evidence>
<dbReference type="InterPro" id="IPR001876">
    <property type="entry name" value="Znf_RanBP2"/>
</dbReference>
<dbReference type="Pfam" id="PF12773">
    <property type="entry name" value="DZR"/>
    <property type="match status" value="1"/>
</dbReference>
<keyword evidence="3" id="KW-0862">Zinc</keyword>
<dbReference type="Gene3D" id="4.10.1060.50">
    <property type="match status" value="1"/>
</dbReference>
<feature type="transmembrane region" description="Helical" evidence="4">
    <location>
        <begin position="156"/>
        <end position="176"/>
    </location>
</feature>
<evidence type="ECO:0000256" key="2">
    <source>
        <dbReference type="ARBA" id="ARBA00022771"/>
    </source>
</evidence>
<dbReference type="Gene3D" id="4.10.1060.10">
    <property type="entry name" value="Zinc finger, RanBP2-type"/>
    <property type="match status" value="1"/>
</dbReference>
<keyword evidence="2" id="KW-0863">Zinc-finger</keyword>
<feature type="domain" description="RanBP2-type" evidence="5">
    <location>
        <begin position="5"/>
        <end position="38"/>
    </location>
</feature>
<dbReference type="AlphaFoldDB" id="A0A0P6XDW8"/>
<protein>
    <recommendedName>
        <fullName evidence="5">RanBP2-type domain-containing protein</fullName>
    </recommendedName>
</protein>
<dbReference type="InterPro" id="IPR036443">
    <property type="entry name" value="Znf_RanBP2_sf"/>
</dbReference>